<dbReference type="AlphaFoldDB" id="F5Z9T9"/>
<sequence>MVNMKHHIAKLALKRVANVLKAAVQWLPKPKNGGRVPFHLRLHLRRNLDSSADGNSVDGNSVLRPYFSTSCWLLKRLFCLVGYMLVQFFHGKDY</sequence>
<dbReference type="Proteomes" id="UP000000683">
    <property type="component" value="Chromosome"/>
</dbReference>
<name>F5Z9T9_ALTNA</name>
<proteinExistence type="predicted"/>
<keyword evidence="3" id="KW-1185">Reference proteome</keyword>
<feature type="transmembrane region" description="Helical" evidence="1">
    <location>
        <begin position="73"/>
        <end position="90"/>
    </location>
</feature>
<dbReference type="KEGG" id="alt:ambt_02700"/>
<dbReference type="EMBL" id="CP002339">
    <property type="protein sequence ID" value="AEF02094.1"/>
    <property type="molecule type" value="Genomic_DNA"/>
</dbReference>
<keyword evidence="1" id="KW-0812">Transmembrane</keyword>
<dbReference type="HOGENOM" id="CLU_2379897_0_0_6"/>
<gene>
    <name evidence="2" type="ordered locus">ambt_02700</name>
</gene>
<organism evidence="2 3">
    <name type="scientific">Alteromonas naphthalenivorans</name>
    <dbReference type="NCBI Taxonomy" id="715451"/>
    <lineage>
        <taxon>Bacteria</taxon>
        <taxon>Pseudomonadati</taxon>
        <taxon>Pseudomonadota</taxon>
        <taxon>Gammaproteobacteria</taxon>
        <taxon>Alteromonadales</taxon>
        <taxon>Alteromonadaceae</taxon>
        <taxon>Alteromonas/Salinimonas group</taxon>
        <taxon>Alteromonas</taxon>
    </lineage>
</organism>
<evidence type="ECO:0000313" key="2">
    <source>
        <dbReference type="EMBL" id="AEF02094.1"/>
    </source>
</evidence>
<reference evidence="2 3" key="1">
    <citation type="journal article" date="2011" name="J. Bacteriol.">
        <title>Complete genome sequence of the polycyclic aromatic hydrocarbon-degrading bacterium Alteromonas sp. strain SN2.</title>
        <authorList>
            <person name="Jin H.M."/>
            <person name="Jeong H."/>
            <person name="Moon E.J."/>
            <person name="Math R.K."/>
            <person name="Lee K."/>
            <person name="Kim H.J."/>
            <person name="Jeon C.O."/>
            <person name="Oh T.K."/>
            <person name="Kim J.F."/>
        </authorList>
    </citation>
    <scope>NUCLEOTIDE SEQUENCE [LARGE SCALE GENOMIC DNA]</scope>
    <source>
        <strain evidence="3">JCM 17741 / KACC 18427 / KCTC 11700BP / SN2</strain>
    </source>
</reference>
<accession>F5Z9T9</accession>
<keyword evidence="1" id="KW-0472">Membrane</keyword>
<evidence type="ECO:0000313" key="3">
    <source>
        <dbReference type="Proteomes" id="UP000000683"/>
    </source>
</evidence>
<evidence type="ECO:0000256" key="1">
    <source>
        <dbReference type="SAM" id="Phobius"/>
    </source>
</evidence>
<protein>
    <submittedName>
        <fullName evidence="2">Uncharacterized protein</fullName>
    </submittedName>
</protein>
<keyword evidence="1" id="KW-1133">Transmembrane helix</keyword>